<evidence type="ECO:0000313" key="1">
    <source>
        <dbReference type="Proteomes" id="UP000887565"/>
    </source>
</evidence>
<dbReference type="WBParaSite" id="nRc.2.0.1.t29303-RA">
    <property type="protein sequence ID" value="nRc.2.0.1.t29303-RA"/>
    <property type="gene ID" value="nRc.2.0.1.g29303"/>
</dbReference>
<accession>A0A915JT62</accession>
<reference evidence="2" key="1">
    <citation type="submission" date="2022-11" db="UniProtKB">
        <authorList>
            <consortium name="WormBaseParasite"/>
        </authorList>
    </citation>
    <scope>IDENTIFICATION</scope>
</reference>
<dbReference type="AlphaFoldDB" id="A0A915JT62"/>
<proteinExistence type="predicted"/>
<protein>
    <submittedName>
        <fullName evidence="2">Uncharacterized protein</fullName>
    </submittedName>
</protein>
<organism evidence="1 2">
    <name type="scientific">Romanomermis culicivorax</name>
    <name type="common">Nematode worm</name>
    <dbReference type="NCBI Taxonomy" id="13658"/>
    <lineage>
        <taxon>Eukaryota</taxon>
        <taxon>Metazoa</taxon>
        <taxon>Ecdysozoa</taxon>
        <taxon>Nematoda</taxon>
        <taxon>Enoplea</taxon>
        <taxon>Dorylaimia</taxon>
        <taxon>Mermithida</taxon>
        <taxon>Mermithoidea</taxon>
        <taxon>Mermithidae</taxon>
        <taxon>Romanomermis</taxon>
    </lineage>
</organism>
<dbReference type="Proteomes" id="UP000887565">
    <property type="component" value="Unplaced"/>
</dbReference>
<evidence type="ECO:0000313" key="2">
    <source>
        <dbReference type="WBParaSite" id="nRc.2.0.1.t29303-RA"/>
    </source>
</evidence>
<name>A0A915JT62_ROMCU</name>
<keyword evidence="1" id="KW-1185">Reference proteome</keyword>
<sequence>MAALATALKAYSFLPPPPGMLFPEHHWWDYPLPLCDRIMEIFIPAPATATAVPQQTPLVPTALIVAQSAPQPVAEQPWPTVPIYIQ</sequence>